<protein>
    <submittedName>
        <fullName evidence="3">Os12g0504950 protein</fullName>
    </submittedName>
</protein>
<feature type="non-terminal residue" evidence="3">
    <location>
        <position position="1"/>
    </location>
</feature>
<evidence type="ECO:0000313" key="4">
    <source>
        <dbReference type="Proteomes" id="UP000000763"/>
    </source>
</evidence>
<feature type="region of interest" description="Disordered" evidence="1">
    <location>
        <begin position="119"/>
        <end position="141"/>
    </location>
</feature>
<reference evidence="3 4" key="1">
    <citation type="journal article" date="2005" name="Nature">
        <title>The map-based sequence of the rice genome.</title>
        <authorList>
            <consortium name="International rice genome sequencing project (IRGSP)"/>
            <person name="Matsumoto T."/>
            <person name="Wu J."/>
            <person name="Kanamori H."/>
            <person name="Katayose Y."/>
            <person name="Fujisawa M."/>
            <person name="Namiki N."/>
            <person name="Mizuno H."/>
            <person name="Yamamoto K."/>
            <person name="Antonio B.A."/>
            <person name="Baba T."/>
            <person name="Sakata K."/>
            <person name="Nagamura Y."/>
            <person name="Aoki H."/>
            <person name="Arikawa K."/>
            <person name="Arita K."/>
            <person name="Bito T."/>
            <person name="Chiden Y."/>
            <person name="Fujitsuka N."/>
            <person name="Fukunaka R."/>
            <person name="Hamada M."/>
            <person name="Harada C."/>
            <person name="Hayashi A."/>
            <person name="Hijishita S."/>
            <person name="Honda M."/>
            <person name="Hosokawa S."/>
            <person name="Ichikawa Y."/>
            <person name="Idonuma A."/>
            <person name="Iijima M."/>
            <person name="Ikeda M."/>
            <person name="Ikeno M."/>
            <person name="Ito K."/>
            <person name="Ito S."/>
            <person name="Ito T."/>
            <person name="Ito Y."/>
            <person name="Ito Y."/>
            <person name="Iwabuchi A."/>
            <person name="Kamiya K."/>
            <person name="Karasawa W."/>
            <person name="Kurita K."/>
            <person name="Katagiri S."/>
            <person name="Kikuta A."/>
            <person name="Kobayashi H."/>
            <person name="Kobayashi N."/>
            <person name="Machita K."/>
            <person name="Maehara T."/>
            <person name="Masukawa M."/>
            <person name="Mizubayashi T."/>
            <person name="Mukai Y."/>
            <person name="Nagasaki H."/>
            <person name="Nagata Y."/>
            <person name="Naito S."/>
            <person name="Nakashima M."/>
            <person name="Nakama Y."/>
            <person name="Nakamichi Y."/>
            <person name="Nakamura M."/>
            <person name="Meguro A."/>
            <person name="Negishi M."/>
            <person name="Ohta I."/>
            <person name="Ohta T."/>
            <person name="Okamoto M."/>
            <person name="Ono N."/>
            <person name="Saji S."/>
            <person name="Sakaguchi M."/>
            <person name="Sakai K."/>
            <person name="Shibata M."/>
            <person name="Shimokawa T."/>
            <person name="Song J."/>
            <person name="Takazaki Y."/>
            <person name="Terasawa K."/>
            <person name="Tsugane M."/>
            <person name="Tsuji K."/>
            <person name="Ueda S."/>
            <person name="Waki K."/>
            <person name="Yamagata H."/>
            <person name="Yamamoto M."/>
            <person name="Yamamoto S."/>
            <person name="Yamane H."/>
            <person name="Yoshiki S."/>
            <person name="Yoshihara R."/>
            <person name="Yukawa K."/>
            <person name="Zhong H."/>
            <person name="Yano M."/>
            <person name="Yuan Q."/>
            <person name="Ouyang S."/>
            <person name="Liu J."/>
            <person name="Jones K.M."/>
            <person name="Gansberger K."/>
            <person name="Moffat K."/>
            <person name="Hill J."/>
            <person name="Bera J."/>
            <person name="Fadrosh D."/>
            <person name="Jin S."/>
            <person name="Johri S."/>
            <person name="Kim M."/>
            <person name="Overton L."/>
            <person name="Reardon M."/>
            <person name="Tsitrin T."/>
            <person name="Vuong H."/>
            <person name="Weaver B."/>
            <person name="Ciecko A."/>
            <person name="Tallon L."/>
            <person name="Jackson J."/>
            <person name="Pai G."/>
            <person name="Aken S.V."/>
            <person name="Utterback T."/>
            <person name="Reidmuller S."/>
            <person name="Feldblyum T."/>
            <person name="Hsiao J."/>
            <person name="Zismann V."/>
            <person name="Iobst S."/>
            <person name="de Vazeille A.R."/>
            <person name="Buell C.R."/>
            <person name="Ying K."/>
            <person name="Li Y."/>
            <person name="Lu T."/>
            <person name="Huang Y."/>
            <person name="Zhao Q."/>
            <person name="Feng Q."/>
            <person name="Zhang L."/>
            <person name="Zhu J."/>
            <person name="Weng Q."/>
            <person name="Mu J."/>
            <person name="Lu Y."/>
            <person name="Fan D."/>
            <person name="Liu Y."/>
            <person name="Guan J."/>
            <person name="Zhang Y."/>
            <person name="Yu S."/>
            <person name="Liu X."/>
            <person name="Zhang Y."/>
            <person name="Hong G."/>
            <person name="Han B."/>
            <person name="Choisne N."/>
            <person name="Demange N."/>
            <person name="Orjeda G."/>
            <person name="Samain S."/>
            <person name="Cattolico L."/>
            <person name="Pelletier E."/>
            <person name="Couloux A."/>
            <person name="Segurens B."/>
            <person name="Wincker P."/>
            <person name="D'Hont A."/>
            <person name="Scarpelli C."/>
            <person name="Weissenbach J."/>
            <person name="Salanoubat M."/>
            <person name="Quetier F."/>
            <person name="Yu Y."/>
            <person name="Kim H.R."/>
            <person name="Rambo T."/>
            <person name="Currie J."/>
            <person name="Collura K."/>
            <person name="Luo M."/>
            <person name="Yang T."/>
            <person name="Ammiraju J.S.S."/>
            <person name="Engler F."/>
            <person name="Soderlund C."/>
            <person name="Wing R.A."/>
            <person name="Palmer L.E."/>
            <person name="de la Bastide M."/>
            <person name="Spiegel L."/>
            <person name="Nascimento L."/>
            <person name="Zutavern T."/>
            <person name="O'Shaughnessy A."/>
            <person name="Dike S."/>
            <person name="Dedhia N."/>
            <person name="Preston R."/>
            <person name="Balija V."/>
            <person name="McCombie W.R."/>
            <person name="Chow T."/>
            <person name="Chen H."/>
            <person name="Chung M."/>
            <person name="Chen C."/>
            <person name="Shaw J."/>
            <person name="Wu H."/>
            <person name="Hsiao K."/>
            <person name="Chao Y."/>
            <person name="Chu M."/>
            <person name="Cheng C."/>
            <person name="Hour A."/>
            <person name="Lee P."/>
            <person name="Lin S."/>
            <person name="Lin Y."/>
            <person name="Liou J."/>
            <person name="Liu S."/>
            <person name="Hsing Y."/>
            <person name="Raghuvanshi S."/>
            <person name="Mohanty A."/>
            <person name="Bharti A.K."/>
            <person name="Gaur A."/>
            <person name="Gupta V."/>
            <person name="Kumar D."/>
            <person name="Ravi V."/>
            <person name="Vij S."/>
            <person name="Kapur A."/>
            <person name="Khurana P."/>
            <person name="Khurana P."/>
            <person name="Khurana J.P."/>
            <person name="Tyagi A.K."/>
            <person name="Gaikwad K."/>
            <person name="Singh A."/>
            <person name="Dalal V."/>
            <person name="Srivastava S."/>
            <person name="Dixit A."/>
            <person name="Pal A.K."/>
            <person name="Ghazi I.A."/>
            <person name="Yadav M."/>
            <person name="Pandit A."/>
            <person name="Bhargava A."/>
            <person name="Sureshbabu K."/>
            <person name="Batra K."/>
            <person name="Sharma T.R."/>
            <person name="Mohapatra T."/>
            <person name="Singh N.K."/>
            <person name="Messing J."/>
            <person name="Nelson A.B."/>
            <person name="Fuks G."/>
            <person name="Kavchok S."/>
            <person name="Keizer G."/>
            <person name="Linton E."/>
            <person name="Llaca V."/>
            <person name="Song R."/>
            <person name="Tanyolac B."/>
            <person name="Young S."/>
            <person name="Ho-Il K."/>
            <person name="Hahn J.H."/>
            <person name="Sangsakoo G."/>
            <person name="Vanavichit A."/>
            <person name="de Mattos Luiz.A.T."/>
            <person name="Zimmer P.D."/>
            <person name="Malone G."/>
            <person name="Dellagostin O."/>
            <person name="de Oliveira A.C."/>
            <person name="Bevan M."/>
            <person name="Bancroft I."/>
            <person name="Minx P."/>
            <person name="Cordum H."/>
            <person name="Wilson R."/>
            <person name="Cheng Z."/>
            <person name="Jin W."/>
            <person name="Jiang J."/>
            <person name="Leong S.A."/>
            <person name="Iwama H."/>
            <person name="Gojobori T."/>
            <person name="Itoh T."/>
            <person name="Niimura Y."/>
            <person name="Fujii Y."/>
            <person name="Habara T."/>
            <person name="Sakai H."/>
            <person name="Sato Y."/>
            <person name="Wilson G."/>
            <person name="Kumar K."/>
            <person name="McCouch S."/>
            <person name="Juretic N."/>
            <person name="Hoen D."/>
            <person name="Wright S."/>
            <person name="Bruskiewich R."/>
            <person name="Bureau T."/>
            <person name="Miyao A."/>
            <person name="Hirochika H."/>
            <person name="Nishikawa T."/>
            <person name="Kadowaki K."/>
            <person name="Sugiura M."/>
            <person name="Burr B."/>
            <person name="Sasaki T."/>
        </authorList>
    </citation>
    <scope>NUCLEOTIDE SEQUENCE [LARGE SCALE GENOMIC DNA]</scope>
    <source>
        <strain evidence="4">cv. Nipponbare</strain>
    </source>
</reference>
<evidence type="ECO:0000256" key="1">
    <source>
        <dbReference type="SAM" id="MobiDB-lite"/>
    </source>
</evidence>
<name>C7J9T8_ORYSJ</name>
<feature type="transmembrane region" description="Helical" evidence="2">
    <location>
        <begin position="12"/>
        <end position="35"/>
    </location>
</feature>
<evidence type="ECO:0000313" key="3">
    <source>
        <dbReference type="EMBL" id="BAH95694.1"/>
    </source>
</evidence>
<keyword evidence="2" id="KW-0812">Transmembrane</keyword>
<proteinExistence type="predicted"/>
<accession>C7J9T8</accession>
<dbReference type="Proteomes" id="UP000000763">
    <property type="component" value="Chromosome 12"/>
</dbReference>
<keyword evidence="2" id="KW-1133">Transmembrane helix</keyword>
<gene>
    <name evidence="3" type="ordered locus">Os12g0504950</name>
</gene>
<dbReference type="AlphaFoldDB" id="C7J9T8"/>
<organism evidence="3 4">
    <name type="scientific">Oryza sativa subsp. japonica</name>
    <name type="common">Rice</name>
    <dbReference type="NCBI Taxonomy" id="39947"/>
    <lineage>
        <taxon>Eukaryota</taxon>
        <taxon>Viridiplantae</taxon>
        <taxon>Streptophyta</taxon>
        <taxon>Embryophyta</taxon>
        <taxon>Tracheophyta</taxon>
        <taxon>Spermatophyta</taxon>
        <taxon>Magnoliopsida</taxon>
        <taxon>Liliopsida</taxon>
        <taxon>Poales</taxon>
        <taxon>Poaceae</taxon>
        <taxon>BOP clade</taxon>
        <taxon>Oryzoideae</taxon>
        <taxon>Oryzeae</taxon>
        <taxon>Oryzinae</taxon>
        <taxon>Oryza</taxon>
        <taxon>Oryza sativa</taxon>
    </lineage>
</organism>
<reference evidence="4" key="2">
    <citation type="journal article" date="2008" name="Nucleic Acids Res.">
        <title>The rice annotation project database (RAP-DB): 2008 update.</title>
        <authorList>
            <consortium name="The rice annotation project (RAP)"/>
        </authorList>
    </citation>
    <scope>GENOME REANNOTATION</scope>
    <source>
        <strain evidence="4">cv. Nipponbare</strain>
    </source>
</reference>
<keyword evidence="2" id="KW-0472">Membrane</keyword>
<dbReference type="KEGG" id="dosa:Os12g0504950"/>
<evidence type="ECO:0000256" key="2">
    <source>
        <dbReference type="SAM" id="Phobius"/>
    </source>
</evidence>
<sequence>IQTLSFDPKFALLIFYLNLFKYCLNLCLSFQIFLFNPKYPLATKKPPVGTLRLPWGRSRFTIPDVGPLVVEPGKTQTQGRSAAPGTPRLDAYSGRSFTIPSTSTARRTVSSRALCDPSRSAATHGYRSNTSAPLNPHKPPIPLAVMLFVDTG</sequence>
<dbReference type="EMBL" id="AP008218">
    <property type="protein sequence ID" value="BAH95694.1"/>
    <property type="molecule type" value="Genomic_DNA"/>
</dbReference>